<feature type="region of interest" description="Disordered" evidence="1">
    <location>
        <begin position="24"/>
        <end position="43"/>
    </location>
</feature>
<keyword evidence="2" id="KW-0732">Signal</keyword>
<accession>A0AAE0NSD9</accession>
<dbReference type="AlphaFoldDB" id="A0AAE0NSD9"/>
<keyword evidence="4" id="KW-1185">Reference proteome</keyword>
<evidence type="ECO:0000313" key="4">
    <source>
        <dbReference type="Proteomes" id="UP001285441"/>
    </source>
</evidence>
<organism evidence="3 4">
    <name type="scientific">Podospora didyma</name>
    <dbReference type="NCBI Taxonomy" id="330526"/>
    <lineage>
        <taxon>Eukaryota</taxon>
        <taxon>Fungi</taxon>
        <taxon>Dikarya</taxon>
        <taxon>Ascomycota</taxon>
        <taxon>Pezizomycotina</taxon>
        <taxon>Sordariomycetes</taxon>
        <taxon>Sordariomycetidae</taxon>
        <taxon>Sordariales</taxon>
        <taxon>Podosporaceae</taxon>
        <taxon>Podospora</taxon>
    </lineage>
</organism>
<dbReference type="EMBL" id="JAULSW010000003">
    <property type="protein sequence ID" value="KAK3386838.1"/>
    <property type="molecule type" value="Genomic_DNA"/>
</dbReference>
<evidence type="ECO:0000256" key="1">
    <source>
        <dbReference type="SAM" id="MobiDB-lite"/>
    </source>
</evidence>
<gene>
    <name evidence="3" type="ORF">B0H63DRAFT_500485</name>
</gene>
<feature type="signal peptide" evidence="2">
    <location>
        <begin position="1"/>
        <end position="18"/>
    </location>
</feature>
<evidence type="ECO:0008006" key="5">
    <source>
        <dbReference type="Google" id="ProtNLM"/>
    </source>
</evidence>
<evidence type="ECO:0000313" key="3">
    <source>
        <dbReference type="EMBL" id="KAK3386838.1"/>
    </source>
</evidence>
<reference evidence="3" key="1">
    <citation type="journal article" date="2023" name="Mol. Phylogenet. Evol.">
        <title>Genome-scale phylogeny and comparative genomics of the fungal order Sordariales.</title>
        <authorList>
            <person name="Hensen N."/>
            <person name="Bonometti L."/>
            <person name="Westerberg I."/>
            <person name="Brannstrom I.O."/>
            <person name="Guillou S."/>
            <person name="Cros-Aarteil S."/>
            <person name="Calhoun S."/>
            <person name="Haridas S."/>
            <person name="Kuo A."/>
            <person name="Mondo S."/>
            <person name="Pangilinan J."/>
            <person name="Riley R."/>
            <person name="LaButti K."/>
            <person name="Andreopoulos B."/>
            <person name="Lipzen A."/>
            <person name="Chen C."/>
            <person name="Yan M."/>
            <person name="Daum C."/>
            <person name="Ng V."/>
            <person name="Clum A."/>
            <person name="Steindorff A."/>
            <person name="Ohm R.A."/>
            <person name="Martin F."/>
            <person name="Silar P."/>
            <person name="Natvig D.O."/>
            <person name="Lalanne C."/>
            <person name="Gautier V."/>
            <person name="Ament-Velasquez S.L."/>
            <person name="Kruys A."/>
            <person name="Hutchinson M.I."/>
            <person name="Powell A.J."/>
            <person name="Barry K."/>
            <person name="Miller A.N."/>
            <person name="Grigoriev I.V."/>
            <person name="Debuchy R."/>
            <person name="Gladieux P."/>
            <person name="Hiltunen Thoren M."/>
            <person name="Johannesson H."/>
        </authorList>
    </citation>
    <scope>NUCLEOTIDE SEQUENCE</scope>
    <source>
        <strain evidence="3">CBS 232.78</strain>
    </source>
</reference>
<feature type="chain" id="PRO_5042234738" description="AA1-like domain-containing protein" evidence="2">
    <location>
        <begin position="19"/>
        <end position="556"/>
    </location>
</feature>
<name>A0AAE0NSD9_9PEZI</name>
<proteinExistence type="predicted"/>
<evidence type="ECO:0000256" key="2">
    <source>
        <dbReference type="SAM" id="SignalP"/>
    </source>
</evidence>
<reference evidence="3" key="2">
    <citation type="submission" date="2023-06" db="EMBL/GenBank/DDBJ databases">
        <authorList>
            <consortium name="Lawrence Berkeley National Laboratory"/>
            <person name="Haridas S."/>
            <person name="Hensen N."/>
            <person name="Bonometti L."/>
            <person name="Westerberg I."/>
            <person name="Brannstrom I.O."/>
            <person name="Guillou S."/>
            <person name="Cros-Aarteil S."/>
            <person name="Calhoun S."/>
            <person name="Kuo A."/>
            <person name="Mondo S."/>
            <person name="Pangilinan J."/>
            <person name="Riley R."/>
            <person name="LaButti K."/>
            <person name="Andreopoulos B."/>
            <person name="Lipzen A."/>
            <person name="Chen C."/>
            <person name="Yanf M."/>
            <person name="Daum C."/>
            <person name="Ng V."/>
            <person name="Clum A."/>
            <person name="Steindorff A."/>
            <person name="Ohm R."/>
            <person name="Martin F."/>
            <person name="Silar P."/>
            <person name="Natvig D."/>
            <person name="Lalanne C."/>
            <person name="Gautier V."/>
            <person name="Ament-velasquez S.L."/>
            <person name="Kruys A."/>
            <person name="Hutchinson M.I."/>
            <person name="Powell A.J."/>
            <person name="Barry K."/>
            <person name="Miller A.N."/>
            <person name="Grigoriev I.V."/>
            <person name="Debuchy R."/>
            <person name="Gladieux P."/>
            <person name="Thoren M.H."/>
            <person name="Johannesson H."/>
        </authorList>
    </citation>
    <scope>NUCLEOTIDE SEQUENCE</scope>
    <source>
        <strain evidence="3">CBS 232.78</strain>
    </source>
</reference>
<sequence>MKLSGGIALGALVLQVLGSPTAWRRQNWPDPTTGGPPRTSESCVEASLSDPKWGIYNPALVTVNGSSGGSMGDIRFLTINSASGVVANCTAYNIDLDPRGEGSRDLWHNCSIPNLQFQFNLEFLEMRLKGTWDCGNSSSLHFAANGTWETPLIQGCLDDWEAPRGQETLCIMGNSQVSSSLTSPIKIQPQLPIMPYTPSELPERCVDRSVDPEWEIDDLLYQHHYSQKNNVTKNYYDLFLNLTNISNNERVACSVTVDESKGSDASGSVPWVKCAPAVTSSNGNVSSTEVLLDKGYNIVAVRQTWNCTDGIKGIELDQYTGTGYLTSSLACGSPINLAITDKDGTVVGATSDYNCTLPATAGPTAPSRFSGYSPSPPTMPHTPYTRSCTIGSMINTTSLVLREYQIDDFSVPTPSFSLGTFSLYNPGSRDTYRLSNIRVIGSGAWQDCVPGPAGDPLPWQLATCQYLLDKANHRIGFKVSWYCDDRDPSHAVLFNATVLQELPTETCVNYYSSTTLGPTKTCRLPENAPEVVLPVSSLVWTTSAGPMLKGPTLPWV</sequence>
<comment type="caution">
    <text evidence="3">The sequence shown here is derived from an EMBL/GenBank/DDBJ whole genome shotgun (WGS) entry which is preliminary data.</text>
</comment>
<protein>
    <recommendedName>
        <fullName evidence="5">AA1-like domain-containing protein</fullName>
    </recommendedName>
</protein>
<dbReference type="Proteomes" id="UP001285441">
    <property type="component" value="Unassembled WGS sequence"/>
</dbReference>